<keyword evidence="3" id="KW-0963">Cytoplasm</keyword>
<evidence type="ECO:0000256" key="3">
    <source>
        <dbReference type="ARBA" id="ARBA00022490"/>
    </source>
</evidence>
<comment type="subcellular location">
    <subcellularLocation>
        <location evidence="1">Cytoplasm</location>
    </subcellularLocation>
</comment>
<keyword evidence="7" id="KW-0812">Transmembrane</keyword>
<comment type="similarity">
    <text evidence="2">Belongs to the tubulin family.</text>
</comment>
<keyword evidence="6" id="KW-0342">GTP-binding</keyword>
<dbReference type="Ensembl" id="ENSPANT00000076041.1">
    <property type="protein sequence ID" value="ENSPANP00000048992.1"/>
    <property type="gene ID" value="ENSPANG00000050326.1"/>
</dbReference>
<reference evidence="8" key="2">
    <citation type="submission" date="2025-08" db="UniProtKB">
        <authorList>
            <consortium name="Ensembl"/>
        </authorList>
    </citation>
    <scope>IDENTIFICATION</scope>
</reference>
<keyword evidence="9" id="KW-1185">Reference proteome</keyword>
<evidence type="ECO:0000256" key="7">
    <source>
        <dbReference type="SAM" id="Phobius"/>
    </source>
</evidence>
<keyword evidence="4" id="KW-0493">Microtubule</keyword>
<dbReference type="InterPro" id="IPR036525">
    <property type="entry name" value="Tubulin/FtsZ_GTPase_sf"/>
</dbReference>
<evidence type="ECO:0000256" key="4">
    <source>
        <dbReference type="ARBA" id="ARBA00022701"/>
    </source>
</evidence>
<keyword evidence="7" id="KW-0472">Membrane</keyword>
<dbReference type="PANTHER" id="PTHR11588">
    <property type="entry name" value="TUBULIN"/>
    <property type="match status" value="1"/>
</dbReference>
<dbReference type="GO" id="GO:0005874">
    <property type="term" value="C:microtubule"/>
    <property type="evidence" value="ECO:0007669"/>
    <property type="project" value="UniProtKB-KW"/>
</dbReference>
<organism evidence="8 9">
    <name type="scientific">Papio anubis</name>
    <name type="common">Olive baboon</name>
    <dbReference type="NCBI Taxonomy" id="9555"/>
    <lineage>
        <taxon>Eukaryota</taxon>
        <taxon>Metazoa</taxon>
        <taxon>Chordata</taxon>
        <taxon>Craniata</taxon>
        <taxon>Vertebrata</taxon>
        <taxon>Euteleostomi</taxon>
        <taxon>Mammalia</taxon>
        <taxon>Eutheria</taxon>
        <taxon>Euarchontoglires</taxon>
        <taxon>Primates</taxon>
        <taxon>Haplorrhini</taxon>
        <taxon>Catarrhini</taxon>
        <taxon>Cercopithecidae</taxon>
        <taxon>Cercopithecinae</taxon>
        <taxon>Papio</taxon>
    </lineage>
</organism>
<dbReference type="SUPFAM" id="SSF52490">
    <property type="entry name" value="Tubulin nucleotide-binding domain-like"/>
    <property type="match status" value="1"/>
</dbReference>
<keyword evidence="7" id="KW-1133">Transmembrane helix</keyword>
<dbReference type="Proteomes" id="UP000028761">
    <property type="component" value="Chromosome 14"/>
</dbReference>
<dbReference type="GO" id="GO:0005525">
    <property type="term" value="F:GTP binding"/>
    <property type="evidence" value="ECO:0007669"/>
    <property type="project" value="UniProtKB-KW"/>
</dbReference>
<dbReference type="GO" id="GO:0007017">
    <property type="term" value="P:microtubule-based process"/>
    <property type="evidence" value="ECO:0007669"/>
    <property type="project" value="InterPro"/>
</dbReference>
<evidence type="ECO:0000313" key="9">
    <source>
        <dbReference type="Proteomes" id="UP000028761"/>
    </source>
</evidence>
<evidence type="ECO:0000256" key="2">
    <source>
        <dbReference type="ARBA" id="ARBA00009636"/>
    </source>
</evidence>
<dbReference type="GO" id="GO:0005737">
    <property type="term" value="C:cytoplasm"/>
    <property type="evidence" value="ECO:0007669"/>
    <property type="project" value="UniProtKB-SubCell"/>
</dbReference>
<evidence type="ECO:0000256" key="5">
    <source>
        <dbReference type="ARBA" id="ARBA00022741"/>
    </source>
</evidence>
<keyword evidence="5" id="KW-0547">Nucleotide-binding</keyword>
<dbReference type="GeneTree" id="ENSGT00940000161436"/>
<evidence type="ECO:0000256" key="6">
    <source>
        <dbReference type="ARBA" id="ARBA00023134"/>
    </source>
</evidence>
<dbReference type="Gene3D" id="3.40.50.1440">
    <property type="entry name" value="Tubulin/FtsZ, GTPase domain"/>
    <property type="match status" value="1"/>
</dbReference>
<accession>A0A8I5N0S9</accession>
<reference evidence="8 9" key="1">
    <citation type="submission" date="2012-03" db="EMBL/GenBank/DDBJ databases">
        <title>Whole Genome Assembly of Papio anubis.</title>
        <authorList>
            <person name="Liu Y.L."/>
            <person name="Abraham K.A."/>
            <person name="Akbar H.A."/>
            <person name="Ali S.A."/>
            <person name="Anosike U.A."/>
            <person name="Aqrawi P.A."/>
            <person name="Arias F.A."/>
            <person name="Attaway T.A."/>
            <person name="Awwad R.A."/>
            <person name="Babu C.B."/>
            <person name="Bandaranaike D.B."/>
            <person name="Battles P.B."/>
            <person name="Bell A.B."/>
            <person name="Beltran B.B."/>
            <person name="Berhane-Mersha D.B."/>
            <person name="Bess C.B."/>
            <person name="Bickham C.B."/>
            <person name="Bolden T.B."/>
            <person name="Carter K.C."/>
            <person name="Chau D.C."/>
            <person name="Chavez A.C."/>
            <person name="Clerc-Blankenburg K.C."/>
            <person name="Coyle M.C."/>
            <person name="Dao M.D."/>
            <person name="Davila M.L.D."/>
            <person name="Davy-Carroll L.D."/>
            <person name="Denson S.D."/>
            <person name="Dinh H.D."/>
            <person name="Fernandez S.F."/>
            <person name="Fernando P.F."/>
            <person name="Forbes L.F."/>
            <person name="Francis C.F."/>
            <person name="Francisco L.F."/>
            <person name="Fu Q.F."/>
            <person name="Garcia-Iii R.G."/>
            <person name="Garrett T.G."/>
            <person name="Gross S.G."/>
            <person name="Gubbala S.G."/>
            <person name="Hirani K.H."/>
            <person name="Hogues M.H."/>
            <person name="Hollins B.H."/>
            <person name="Jackson L.J."/>
            <person name="Javaid M.J."/>
            <person name="Jhangiani S.J."/>
            <person name="Johnson A.J."/>
            <person name="Johnson B.J."/>
            <person name="Jones J.J."/>
            <person name="Joshi V.J."/>
            <person name="Kalu J.K."/>
            <person name="Khan N.K."/>
            <person name="Korchina V.K."/>
            <person name="Kovar C.K."/>
            <person name="Lago L.L."/>
            <person name="Lara F.L."/>
            <person name="Le T.-K.L."/>
            <person name="Lee S.L."/>
            <person name="Legall-Iii F.L."/>
            <person name="Lemon S.L."/>
            <person name="Liu J.L."/>
            <person name="Liu Y.-S.L."/>
            <person name="Liyanage D.L."/>
            <person name="Lopez J.L."/>
            <person name="Lorensuhewa L.L."/>
            <person name="Mata R.M."/>
            <person name="Mathew T.M."/>
            <person name="Mercado C.M."/>
            <person name="Mercado I.M."/>
            <person name="Morales K.M."/>
            <person name="Morgan M.M."/>
            <person name="Munidasa M.M."/>
            <person name="Ngo D.N."/>
            <person name="Nguyen L.N."/>
            <person name="Nguyen T.N."/>
            <person name="Nguyen N.N."/>
            <person name="Obregon M.O."/>
            <person name="Okwuonu G.O."/>
            <person name="Ongeri F.O."/>
            <person name="Onwere C.O."/>
            <person name="Osifeso I.O."/>
            <person name="Parra A.P."/>
            <person name="Patil S.P."/>
            <person name="Perez A.P."/>
            <person name="Perez Y.P."/>
            <person name="Pham C.P."/>
            <person name="Pu L.-L.P."/>
            <person name="Puazo M.P."/>
            <person name="Quiroz J.Q."/>
            <person name="Rouhana J.R."/>
            <person name="Ruiz M.R."/>
            <person name="Ruiz S.-J.R."/>
            <person name="Saada N.S."/>
            <person name="Santibanez J.S."/>
            <person name="Scheel M.S."/>
            <person name="Schneider B.S."/>
            <person name="Simmons D.S."/>
            <person name="Sisson I.S."/>
            <person name="Tang L.-Y.T."/>
            <person name="Thornton R.T."/>
            <person name="Tisius J.T."/>
            <person name="Toledanes G.T."/>
            <person name="Trejos Z.T."/>
            <person name="Usmani K.U."/>
            <person name="Varghese R.V."/>
            <person name="Vattathil S.V."/>
            <person name="Vee V.V."/>
            <person name="Walker D.W."/>
            <person name="Weissenberger G.W."/>
            <person name="White C.W."/>
            <person name="Williams A.W."/>
            <person name="Woodworth J.W."/>
            <person name="Wright R.W."/>
            <person name="Zhu Y.Z."/>
            <person name="Han Y.H."/>
            <person name="Newsham I.N."/>
            <person name="Nazareth L.N."/>
            <person name="Worley K.W."/>
            <person name="Muzny D.M."/>
            <person name="Rogers J.R."/>
            <person name="Gibbs R.G."/>
        </authorList>
    </citation>
    <scope>NUCLEOTIDE SEQUENCE [LARGE SCALE GENOMIC DNA]</scope>
</reference>
<dbReference type="InterPro" id="IPR000217">
    <property type="entry name" value="Tubulin"/>
</dbReference>
<proteinExistence type="inferred from homology"/>
<dbReference type="AlphaFoldDB" id="A0A8I5N0S9"/>
<feature type="transmembrane region" description="Helical" evidence="7">
    <location>
        <begin position="22"/>
        <end position="43"/>
    </location>
</feature>
<name>A0A8I5N0S9_PAPAN</name>
<sequence length="253" mass="27278">VPSSIPFLLIVRTLPSGLSPPAHVAAVASTTSAVAVAAGVVALHCGPRALRRRHGRARRLAARRQFYQGPSGLAGEGWGGLDCRALPGSDPLGTLTSGTQRCPHCARGSEPGVLDSVPLGRIFRPDNFIFGQSGAANNWAKAQPTTEGTELVESVMDVARKEAKSCRKTKEVLRWNNTRKRRREQETTLVYRVCIIRSSTPCGRCQGLELEHFEAIAQAKPWPLLATAGAKDENQDGISENKRVCVTPQGFPH</sequence>
<reference evidence="8" key="3">
    <citation type="submission" date="2025-09" db="UniProtKB">
        <authorList>
            <consortium name="Ensembl"/>
        </authorList>
    </citation>
    <scope>IDENTIFICATION</scope>
</reference>
<protein>
    <submittedName>
        <fullName evidence="8">Uncharacterized protein</fullName>
    </submittedName>
</protein>
<evidence type="ECO:0000256" key="1">
    <source>
        <dbReference type="ARBA" id="ARBA00004496"/>
    </source>
</evidence>
<evidence type="ECO:0000313" key="8">
    <source>
        <dbReference type="Ensembl" id="ENSPANP00000048992.1"/>
    </source>
</evidence>